<dbReference type="Pfam" id="PF04542">
    <property type="entry name" value="Sigma70_r2"/>
    <property type="match status" value="1"/>
</dbReference>
<dbReference type="InterPro" id="IPR007627">
    <property type="entry name" value="RNA_pol_sigma70_r2"/>
</dbReference>
<dbReference type="GO" id="GO:0003677">
    <property type="term" value="F:DNA binding"/>
    <property type="evidence" value="ECO:0007669"/>
    <property type="project" value="UniProtKB-KW"/>
</dbReference>
<dbReference type="InterPro" id="IPR013325">
    <property type="entry name" value="RNA_pol_sigma_r2"/>
</dbReference>
<keyword evidence="6" id="KW-0804">Transcription</keyword>
<evidence type="ECO:0000256" key="1">
    <source>
        <dbReference type="ARBA" id="ARBA00010641"/>
    </source>
</evidence>
<dbReference type="InterPro" id="IPR013324">
    <property type="entry name" value="RNA_pol_sigma_r3/r4-like"/>
</dbReference>
<comment type="caution">
    <text evidence="9">The sequence shown here is derived from an EMBL/GenBank/DDBJ whole genome shotgun (WGS) entry which is preliminary data.</text>
</comment>
<feature type="domain" description="RNA polymerase sigma-70 region 2" evidence="7">
    <location>
        <begin position="12"/>
        <end position="75"/>
    </location>
</feature>
<dbReference type="Pfam" id="PF08281">
    <property type="entry name" value="Sigma70_r4_2"/>
    <property type="match status" value="1"/>
</dbReference>
<comment type="subunit">
    <text evidence="2">Interacts transiently with the RNA polymerase catalytic core formed by RpoA, RpoB, RpoC and RpoZ (2 alpha, 1 beta, 1 beta' and 1 omega subunit) to form the RNA polymerase holoenzyme that can initiate transcription.</text>
</comment>
<evidence type="ECO:0000259" key="7">
    <source>
        <dbReference type="Pfam" id="PF04542"/>
    </source>
</evidence>
<reference evidence="9 10" key="2">
    <citation type="submission" date="2018-06" db="EMBL/GenBank/DDBJ databases">
        <title>Sequencing of bacterial isolates from soil warming experiment in Harvard Forest, Massachusetts, USA.</title>
        <authorList>
            <person name="Deangelis K.PhD."/>
        </authorList>
    </citation>
    <scope>NUCLEOTIDE SEQUENCE [LARGE SCALE GENOMIC DNA]</scope>
    <source>
        <strain evidence="9 10">GAS496</strain>
    </source>
</reference>
<dbReference type="InterPro" id="IPR014284">
    <property type="entry name" value="RNA_pol_sigma-70_dom"/>
</dbReference>
<evidence type="ECO:0000313" key="10">
    <source>
        <dbReference type="Proteomes" id="UP000247781"/>
    </source>
</evidence>
<evidence type="ECO:0000256" key="5">
    <source>
        <dbReference type="ARBA" id="ARBA00023125"/>
    </source>
</evidence>
<keyword evidence="4" id="KW-0731">Sigma factor</keyword>
<dbReference type="AlphaFoldDB" id="A0A318HIL9"/>
<dbReference type="InterPro" id="IPR036388">
    <property type="entry name" value="WH-like_DNA-bd_sf"/>
</dbReference>
<dbReference type="SUPFAM" id="SSF88946">
    <property type="entry name" value="Sigma2 domain of RNA polymerase sigma factors"/>
    <property type="match status" value="1"/>
</dbReference>
<dbReference type="SUPFAM" id="SSF88659">
    <property type="entry name" value="Sigma3 and sigma4 domains of RNA polymerase sigma factors"/>
    <property type="match status" value="1"/>
</dbReference>
<evidence type="ECO:0000313" key="9">
    <source>
        <dbReference type="EMBL" id="PXX09685.1"/>
    </source>
</evidence>
<dbReference type="Proteomes" id="UP000247781">
    <property type="component" value="Unassembled WGS sequence"/>
</dbReference>
<dbReference type="RefSeq" id="WP_110316060.1">
    <property type="nucleotide sequence ID" value="NZ_QJJU01000005.1"/>
</dbReference>
<protein>
    <submittedName>
        <fullName evidence="9">RNA polymerase sigma-70 factor (ECF subfamily)</fullName>
    </submittedName>
</protein>
<dbReference type="Gene3D" id="1.10.10.10">
    <property type="entry name" value="Winged helix-like DNA-binding domain superfamily/Winged helix DNA-binding domain"/>
    <property type="match status" value="1"/>
</dbReference>
<evidence type="ECO:0000256" key="4">
    <source>
        <dbReference type="ARBA" id="ARBA00023082"/>
    </source>
</evidence>
<dbReference type="OrthoDB" id="3211555at2"/>
<dbReference type="InterPro" id="IPR032710">
    <property type="entry name" value="NTF2-like_dom_sf"/>
</dbReference>
<name>A0A318HIL9_9MYCO</name>
<dbReference type="GO" id="GO:0006352">
    <property type="term" value="P:DNA-templated transcription initiation"/>
    <property type="evidence" value="ECO:0007669"/>
    <property type="project" value="InterPro"/>
</dbReference>
<dbReference type="PANTHER" id="PTHR30173:SF43">
    <property type="entry name" value="ECF RNA POLYMERASE SIGMA FACTOR SIGI-RELATED"/>
    <property type="match status" value="1"/>
</dbReference>
<reference evidence="10" key="1">
    <citation type="submission" date="2018-05" db="EMBL/GenBank/DDBJ databases">
        <authorList>
            <person name="Deangelis K."/>
            <person name="Huntemann M."/>
            <person name="Clum A."/>
            <person name="Pillay M."/>
            <person name="Palaniappan K."/>
            <person name="Varghese N."/>
            <person name="Mikhailova N."/>
            <person name="Stamatis D."/>
            <person name="Reddy T."/>
            <person name="Daum C."/>
            <person name="Shapiro N."/>
            <person name="Ivanova N."/>
            <person name="Kyrpides N."/>
            <person name="Woyke T."/>
        </authorList>
    </citation>
    <scope>NUCLEOTIDE SEQUENCE [LARGE SCALE GENOMIC DNA]</scope>
    <source>
        <strain evidence="10">GAS496</strain>
    </source>
</reference>
<feature type="domain" description="RNA polymerase sigma factor 70 region 4 type 2" evidence="8">
    <location>
        <begin position="110"/>
        <end position="161"/>
    </location>
</feature>
<keyword evidence="3" id="KW-0805">Transcription regulation</keyword>
<proteinExistence type="inferred from homology"/>
<dbReference type="InterPro" id="IPR013249">
    <property type="entry name" value="RNA_pol_sigma70_r4_t2"/>
</dbReference>
<evidence type="ECO:0000256" key="3">
    <source>
        <dbReference type="ARBA" id="ARBA00023015"/>
    </source>
</evidence>
<comment type="similarity">
    <text evidence="1">Belongs to the sigma-70 factor family. ECF subfamily.</text>
</comment>
<accession>A0A318HIL9</accession>
<dbReference type="InterPro" id="IPR052704">
    <property type="entry name" value="ECF_Sigma-70_Domain"/>
</dbReference>
<dbReference type="Gene3D" id="1.10.1740.10">
    <property type="match status" value="1"/>
</dbReference>
<dbReference type="GO" id="GO:0016987">
    <property type="term" value="F:sigma factor activity"/>
    <property type="evidence" value="ECO:0007669"/>
    <property type="project" value="UniProtKB-KW"/>
</dbReference>
<sequence length="294" mass="32227">MQSDDQIAEAWTTNRPYLIDLAFRMLGDIGAAEDVVQEAFFRLVQTPLGGVDDARGWLIVVTSRLCLDHIKSAPWRRERPADMAVRSDRDRGAAAVDPADRVTLDDEVRLALLVMLERLTPAERVAFVLHDIFGLPFDLVAETVGRPSTACRQLASRARRKVRESCDAGRAPIEPAGHRTITRRFIAACASGDLDELLAVLDPNASGELDSRKDFVVVGAARVARNLLRFWSRPGLVLVSQPIDGHPAVLAFAERQLVGVIDLTISDSDVITIVHVHTEEASLSPLRAQLFGAV</sequence>
<evidence type="ECO:0000256" key="6">
    <source>
        <dbReference type="ARBA" id="ARBA00023163"/>
    </source>
</evidence>
<evidence type="ECO:0000259" key="8">
    <source>
        <dbReference type="Pfam" id="PF08281"/>
    </source>
</evidence>
<dbReference type="NCBIfam" id="NF007213">
    <property type="entry name" value="PRK09635.1"/>
    <property type="match status" value="1"/>
</dbReference>
<dbReference type="NCBIfam" id="TIGR02937">
    <property type="entry name" value="sigma70-ECF"/>
    <property type="match status" value="1"/>
</dbReference>
<gene>
    <name evidence="9" type="ORF">C8E89_10538</name>
</gene>
<evidence type="ECO:0000256" key="2">
    <source>
        <dbReference type="ARBA" id="ARBA00011344"/>
    </source>
</evidence>
<keyword evidence="5" id="KW-0238">DNA-binding</keyword>
<keyword evidence="10" id="KW-1185">Reference proteome</keyword>
<organism evidence="9 10">
    <name type="scientific">Mycolicibacterium moriokaense</name>
    <dbReference type="NCBI Taxonomy" id="39691"/>
    <lineage>
        <taxon>Bacteria</taxon>
        <taxon>Bacillati</taxon>
        <taxon>Actinomycetota</taxon>
        <taxon>Actinomycetes</taxon>
        <taxon>Mycobacteriales</taxon>
        <taxon>Mycobacteriaceae</taxon>
        <taxon>Mycolicibacterium</taxon>
    </lineage>
</organism>
<dbReference type="EMBL" id="QJJU01000005">
    <property type="protein sequence ID" value="PXX09685.1"/>
    <property type="molecule type" value="Genomic_DNA"/>
</dbReference>
<dbReference type="SUPFAM" id="SSF54427">
    <property type="entry name" value="NTF2-like"/>
    <property type="match status" value="1"/>
</dbReference>
<dbReference type="PANTHER" id="PTHR30173">
    <property type="entry name" value="SIGMA 19 FACTOR"/>
    <property type="match status" value="1"/>
</dbReference>